<gene>
    <name evidence="1" type="ORF">GBAR_LOCUS16574</name>
</gene>
<dbReference type="EMBL" id="CASHTH010002383">
    <property type="protein sequence ID" value="CAI8029151.1"/>
    <property type="molecule type" value="Genomic_DNA"/>
</dbReference>
<reference evidence="1" key="1">
    <citation type="submission" date="2023-03" db="EMBL/GenBank/DDBJ databases">
        <authorList>
            <person name="Steffen K."/>
            <person name="Cardenas P."/>
        </authorList>
    </citation>
    <scope>NUCLEOTIDE SEQUENCE</scope>
</reference>
<protein>
    <submittedName>
        <fullName evidence="1">Uncharacterized protein</fullName>
    </submittedName>
</protein>
<evidence type="ECO:0000313" key="1">
    <source>
        <dbReference type="EMBL" id="CAI8029151.1"/>
    </source>
</evidence>
<name>A0AA35SID2_GEOBA</name>
<comment type="caution">
    <text evidence="1">The sequence shown here is derived from an EMBL/GenBank/DDBJ whole genome shotgun (WGS) entry which is preliminary data.</text>
</comment>
<proteinExistence type="predicted"/>
<evidence type="ECO:0000313" key="2">
    <source>
        <dbReference type="Proteomes" id="UP001174909"/>
    </source>
</evidence>
<keyword evidence="2" id="KW-1185">Reference proteome</keyword>
<organism evidence="1 2">
    <name type="scientific">Geodia barretti</name>
    <name type="common">Barrett's horny sponge</name>
    <dbReference type="NCBI Taxonomy" id="519541"/>
    <lineage>
        <taxon>Eukaryota</taxon>
        <taxon>Metazoa</taxon>
        <taxon>Porifera</taxon>
        <taxon>Demospongiae</taxon>
        <taxon>Heteroscleromorpha</taxon>
        <taxon>Tetractinellida</taxon>
        <taxon>Astrophorina</taxon>
        <taxon>Geodiidae</taxon>
        <taxon>Geodia</taxon>
    </lineage>
</organism>
<sequence>MAFRSLRRASRLINSSRGVQAAARQQVRCLKVTCQWMTSSADSLQNR</sequence>
<dbReference type="Proteomes" id="UP001174909">
    <property type="component" value="Unassembled WGS sequence"/>
</dbReference>
<dbReference type="AlphaFoldDB" id="A0AA35SID2"/>
<accession>A0AA35SID2</accession>